<sequence length="393" mass="39991">MSSAALLRAMLDVEQAWLDALVTAGVAPAAARVEVTSLAGAGDVATLAQAAVATGTPVSGLVALLRERAESRGEVEAARWLHRGLTSQDVVDTALVLCLREAAARIARALDEQVASLAHLVRAHVSTPMLGRTLTQAATPTTFGLVASGWLAAVLDAADDLAAATRRGWPIQAGGAVGTSAALLELCAGERDRAAAVLAHAADALELRLVTPWHTVRTPITRAGDALVRCADAWGLLAGDVLLLGSTDVGEVTEADGGGSSTMPHKSNPVRATLLRRLALTAPGLASTLHVAAGQQASQRAPGAWHAEAAVLADLARQVAAGAELATALVGSLEIHPDVMRAHLDATAGVDSEQRVMAGLVGRSPGGAEGYLGLAEHACAQILDRATAPEVPS</sequence>
<dbReference type="InterPro" id="IPR000362">
    <property type="entry name" value="Fumarate_lyase_fam"/>
</dbReference>
<comment type="similarity">
    <text evidence="2">Belongs to the class-II fumarase/aspartase family.</text>
</comment>
<name>A0A930YCC1_9ACTN</name>
<dbReference type="Proteomes" id="UP000656804">
    <property type="component" value="Unassembled WGS sequence"/>
</dbReference>
<dbReference type="SUPFAM" id="SSF48557">
    <property type="entry name" value="L-aspartase-like"/>
    <property type="match status" value="1"/>
</dbReference>
<dbReference type="InterPro" id="IPR020557">
    <property type="entry name" value="Fumarate_lyase_CS"/>
</dbReference>
<dbReference type="PRINTS" id="PR00145">
    <property type="entry name" value="ARGSUCLYASE"/>
</dbReference>
<dbReference type="Gene3D" id="1.20.200.10">
    <property type="entry name" value="Fumarase/aspartase (Central domain)"/>
    <property type="match status" value="1"/>
</dbReference>
<evidence type="ECO:0000256" key="2">
    <source>
        <dbReference type="ARBA" id="ARBA00034772"/>
    </source>
</evidence>
<dbReference type="Gene3D" id="1.10.275.10">
    <property type="entry name" value="Fumarase/aspartase (N-terminal domain)"/>
    <property type="match status" value="1"/>
</dbReference>
<gene>
    <name evidence="4" type="ORF">ISG29_06490</name>
</gene>
<evidence type="ECO:0000256" key="1">
    <source>
        <dbReference type="ARBA" id="ARBA00023239"/>
    </source>
</evidence>
<dbReference type="GO" id="GO:0016829">
    <property type="term" value="F:lyase activity"/>
    <property type="evidence" value="ECO:0007669"/>
    <property type="project" value="UniProtKB-KW"/>
</dbReference>
<dbReference type="PANTHER" id="PTHR43172:SF2">
    <property type="entry name" value="ADENYLOSUCCINATE LYASE C-TERMINAL DOMAIN-CONTAINING PROTEIN"/>
    <property type="match status" value="1"/>
</dbReference>
<dbReference type="EMBL" id="JADIVZ010000002">
    <property type="protein sequence ID" value="MBF4161334.1"/>
    <property type="molecule type" value="Genomic_DNA"/>
</dbReference>
<keyword evidence="5" id="KW-1185">Reference proteome</keyword>
<dbReference type="Pfam" id="PF00206">
    <property type="entry name" value="Lyase_1"/>
    <property type="match status" value="1"/>
</dbReference>
<dbReference type="InterPro" id="IPR008948">
    <property type="entry name" value="L-Aspartase-like"/>
</dbReference>
<evidence type="ECO:0000259" key="3">
    <source>
        <dbReference type="Pfam" id="PF00206"/>
    </source>
</evidence>
<reference evidence="4" key="1">
    <citation type="submission" date="2020-11" db="EMBL/GenBank/DDBJ databases">
        <title>Nocardioides sp. CBS4Y-1, whole genome shotgun sequence.</title>
        <authorList>
            <person name="Tuo L."/>
        </authorList>
    </citation>
    <scope>NUCLEOTIDE SEQUENCE</scope>
    <source>
        <strain evidence="4">CBS4Y-1</strain>
    </source>
</reference>
<dbReference type="PANTHER" id="PTHR43172">
    <property type="entry name" value="ADENYLOSUCCINATE LYASE"/>
    <property type="match status" value="1"/>
</dbReference>
<proteinExistence type="inferred from homology"/>
<dbReference type="PROSITE" id="PS00163">
    <property type="entry name" value="FUMARATE_LYASES"/>
    <property type="match status" value="1"/>
</dbReference>
<dbReference type="AlphaFoldDB" id="A0A930YCC1"/>
<evidence type="ECO:0000313" key="5">
    <source>
        <dbReference type="Proteomes" id="UP000656804"/>
    </source>
</evidence>
<dbReference type="InterPro" id="IPR024083">
    <property type="entry name" value="Fumarase/histidase_N"/>
</dbReference>
<evidence type="ECO:0000313" key="4">
    <source>
        <dbReference type="EMBL" id="MBF4161334.1"/>
    </source>
</evidence>
<keyword evidence="1" id="KW-0456">Lyase</keyword>
<comment type="caution">
    <text evidence="4">The sequence shown here is derived from an EMBL/GenBank/DDBJ whole genome shotgun (WGS) entry which is preliminary data.</text>
</comment>
<dbReference type="PRINTS" id="PR00149">
    <property type="entry name" value="FUMRATELYASE"/>
</dbReference>
<protein>
    <submittedName>
        <fullName evidence="4">3-carboxy-cis,cis-muconate cycloisomerase</fullName>
    </submittedName>
</protein>
<organism evidence="4 5">
    <name type="scientific">Nocardioides acrostichi</name>
    <dbReference type="NCBI Taxonomy" id="2784339"/>
    <lineage>
        <taxon>Bacteria</taxon>
        <taxon>Bacillati</taxon>
        <taxon>Actinomycetota</taxon>
        <taxon>Actinomycetes</taxon>
        <taxon>Propionibacteriales</taxon>
        <taxon>Nocardioidaceae</taxon>
        <taxon>Nocardioides</taxon>
    </lineage>
</organism>
<accession>A0A930YCC1</accession>
<feature type="domain" description="Fumarate lyase N-terminal" evidence="3">
    <location>
        <begin position="42"/>
        <end position="282"/>
    </location>
</feature>
<dbReference type="InterPro" id="IPR022761">
    <property type="entry name" value="Fumarate_lyase_N"/>
</dbReference>